<protein>
    <submittedName>
        <fullName evidence="3">Uncharacterized protein</fullName>
    </submittedName>
</protein>
<keyword evidence="4" id="KW-1185">Reference proteome</keyword>
<proteinExistence type="predicted"/>
<feature type="signal peptide" evidence="2">
    <location>
        <begin position="1"/>
        <end position="15"/>
    </location>
</feature>
<organism evidence="3 4">
    <name type="scientific">Diplogelasinospora grovesii</name>
    <dbReference type="NCBI Taxonomy" id="303347"/>
    <lineage>
        <taxon>Eukaryota</taxon>
        <taxon>Fungi</taxon>
        <taxon>Dikarya</taxon>
        <taxon>Ascomycota</taxon>
        <taxon>Pezizomycotina</taxon>
        <taxon>Sordariomycetes</taxon>
        <taxon>Sordariomycetidae</taxon>
        <taxon>Sordariales</taxon>
        <taxon>Diplogelasinosporaceae</taxon>
        <taxon>Diplogelasinospora</taxon>
    </lineage>
</organism>
<dbReference type="Proteomes" id="UP001303473">
    <property type="component" value="Unassembled WGS sequence"/>
</dbReference>
<feature type="region of interest" description="Disordered" evidence="1">
    <location>
        <begin position="133"/>
        <end position="161"/>
    </location>
</feature>
<feature type="compositionally biased region" description="Low complexity" evidence="1">
    <location>
        <begin position="55"/>
        <end position="76"/>
    </location>
</feature>
<keyword evidence="2" id="KW-0732">Signal</keyword>
<evidence type="ECO:0000256" key="1">
    <source>
        <dbReference type="SAM" id="MobiDB-lite"/>
    </source>
</evidence>
<feature type="region of interest" description="Disordered" evidence="1">
    <location>
        <begin position="37"/>
        <end position="109"/>
    </location>
</feature>
<evidence type="ECO:0000313" key="4">
    <source>
        <dbReference type="Proteomes" id="UP001303473"/>
    </source>
</evidence>
<sequence length="246" mass="26070">MLLISLSKIFALSCSQLLLTLTTLSRAPFVAFRMDRPRPAPSLGVPGEHSEDPVSRSSEPSPDPSSSSSSASPGSGTNKDSDQDTASTSSNSHTVSGPDPDLTLAPILPGPLPPMPNVRLPWSQVLVSAATGRRSLNPEDRQHVGGNFPRLPPPDPDNQSSHAVTLPGFDEFVAGVQRLRHHNGSEPLAAARGRPMHQPWLLYLPSTQSPPSGHTPDAAWFQVSLRPSNDQSPVNLSGIPCHSGMA</sequence>
<dbReference type="EMBL" id="MU853794">
    <property type="protein sequence ID" value="KAK3940591.1"/>
    <property type="molecule type" value="Genomic_DNA"/>
</dbReference>
<evidence type="ECO:0000256" key="2">
    <source>
        <dbReference type="SAM" id="SignalP"/>
    </source>
</evidence>
<reference evidence="4" key="1">
    <citation type="journal article" date="2023" name="Mol. Phylogenet. Evol.">
        <title>Genome-scale phylogeny and comparative genomics of the fungal order Sordariales.</title>
        <authorList>
            <person name="Hensen N."/>
            <person name="Bonometti L."/>
            <person name="Westerberg I."/>
            <person name="Brannstrom I.O."/>
            <person name="Guillou S."/>
            <person name="Cros-Aarteil S."/>
            <person name="Calhoun S."/>
            <person name="Haridas S."/>
            <person name="Kuo A."/>
            <person name="Mondo S."/>
            <person name="Pangilinan J."/>
            <person name="Riley R."/>
            <person name="LaButti K."/>
            <person name="Andreopoulos B."/>
            <person name="Lipzen A."/>
            <person name="Chen C."/>
            <person name="Yan M."/>
            <person name="Daum C."/>
            <person name="Ng V."/>
            <person name="Clum A."/>
            <person name="Steindorff A."/>
            <person name="Ohm R.A."/>
            <person name="Martin F."/>
            <person name="Silar P."/>
            <person name="Natvig D.O."/>
            <person name="Lalanne C."/>
            <person name="Gautier V."/>
            <person name="Ament-Velasquez S.L."/>
            <person name="Kruys A."/>
            <person name="Hutchinson M.I."/>
            <person name="Powell A.J."/>
            <person name="Barry K."/>
            <person name="Miller A.N."/>
            <person name="Grigoriev I.V."/>
            <person name="Debuchy R."/>
            <person name="Gladieux P."/>
            <person name="Hiltunen Thoren M."/>
            <person name="Johannesson H."/>
        </authorList>
    </citation>
    <scope>NUCLEOTIDE SEQUENCE [LARGE SCALE GENOMIC DNA]</scope>
    <source>
        <strain evidence="4">CBS 340.73</strain>
    </source>
</reference>
<accession>A0AAN6N7H0</accession>
<comment type="caution">
    <text evidence="3">The sequence shown here is derived from an EMBL/GenBank/DDBJ whole genome shotgun (WGS) entry which is preliminary data.</text>
</comment>
<feature type="compositionally biased region" description="Polar residues" evidence="1">
    <location>
        <begin position="84"/>
        <end position="95"/>
    </location>
</feature>
<dbReference type="AlphaFoldDB" id="A0AAN6N7H0"/>
<gene>
    <name evidence="3" type="ORF">QBC46DRAFT_123510</name>
</gene>
<evidence type="ECO:0000313" key="3">
    <source>
        <dbReference type="EMBL" id="KAK3940591.1"/>
    </source>
</evidence>
<feature type="chain" id="PRO_5042866719" evidence="2">
    <location>
        <begin position="16"/>
        <end position="246"/>
    </location>
</feature>
<name>A0AAN6N7H0_9PEZI</name>